<dbReference type="OrthoDB" id="422837at2759"/>
<sequence length="150" mass="17314">MLEGVYPFNSEEQIKQASFKFHQASTGREARELIRALIQVRPEDRLGLDDCLKNSWVTMDMRLTSALRPSGPEGDVECFHLDREPSNVTELRRELQKFMTTFKVSAHLKKRQVEVTWSKNVDRQVARSALLQILYSTQMLMLSAKRGVLC</sequence>
<dbReference type="Gene3D" id="1.10.510.10">
    <property type="entry name" value="Transferase(Phosphotransferase) domain 1"/>
    <property type="match status" value="1"/>
</dbReference>
<protein>
    <submittedName>
        <fullName evidence="1">FhkE protein</fullName>
    </submittedName>
</protein>
<organism evidence="1 2">
    <name type="scientific">Symbiodinium pilosum</name>
    <name type="common">Dinoflagellate</name>
    <dbReference type="NCBI Taxonomy" id="2952"/>
    <lineage>
        <taxon>Eukaryota</taxon>
        <taxon>Sar</taxon>
        <taxon>Alveolata</taxon>
        <taxon>Dinophyceae</taxon>
        <taxon>Suessiales</taxon>
        <taxon>Symbiodiniaceae</taxon>
        <taxon>Symbiodinium</taxon>
    </lineage>
</organism>
<evidence type="ECO:0000313" key="2">
    <source>
        <dbReference type="Proteomes" id="UP000649617"/>
    </source>
</evidence>
<reference evidence="1" key="1">
    <citation type="submission" date="2021-02" db="EMBL/GenBank/DDBJ databases">
        <authorList>
            <person name="Dougan E. K."/>
            <person name="Rhodes N."/>
            <person name="Thang M."/>
            <person name="Chan C."/>
        </authorList>
    </citation>
    <scope>NUCLEOTIDE SEQUENCE</scope>
</reference>
<evidence type="ECO:0000313" key="1">
    <source>
        <dbReference type="EMBL" id="CAE7538705.1"/>
    </source>
</evidence>
<accession>A0A812TM21</accession>
<dbReference type="Proteomes" id="UP000649617">
    <property type="component" value="Unassembled WGS sequence"/>
</dbReference>
<dbReference type="AlphaFoldDB" id="A0A812TM21"/>
<gene>
    <name evidence="1" type="primary">fhkE</name>
    <name evidence="1" type="ORF">SPIL2461_LOCUS14254</name>
</gene>
<name>A0A812TM21_SYMPI</name>
<dbReference type="EMBL" id="CAJNIZ010032624">
    <property type="protein sequence ID" value="CAE7538705.1"/>
    <property type="molecule type" value="Genomic_DNA"/>
</dbReference>
<proteinExistence type="predicted"/>
<keyword evidence="2" id="KW-1185">Reference proteome</keyword>
<comment type="caution">
    <text evidence="1">The sequence shown here is derived from an EMBL/GenBank/DDBJ whole genome shotgun (WGS) entry which is preliminary data.</text>
</comment>